<protein>
    <submittedName>
        <fullName evidence="2">Uncharacterized protein</fullName>
    </submittedName>
</protein>
<sequence length="102" mass="11410">MTARWNHARRPHTGPPHEAPPGEEAADYFALLDAGSDDSGRLYVAGDGVTAMMRAMAEQWQKEARRKSDLDARTLLVMSDRLIADADRLDAQFTNHTERTQT</sequence>
<reference evidence="2 3" key="1">
    <citation type="submission" date="2023-07" db="EMBL/GenBank/DDBJ databases">
        <title>Comparative genomics of wheat-associated soil bacteria to identify genetic determinants of phenazine resistance.</title>
        <authorList>
            <person name="Mouncey N."/>
        </authorList>
    </citation>
    <scope>NUCLEOTIDE SEQUENCE [LARGE SCALE GENOMIC DNA]</scope>
    <source>
        <strain evidence="2 3">V2I4</strain>
    </source>
</reference>
<feature type="compositionally biased region" description="Basic residues" evidence="1">
    <location>
        <begin position="1"/>
        <end position="12"/>
    </location>
</feature>
<dbReference type="Proteomes" id="UP001230328">
    <property type="component" value="Unassembled WGS sequence"/>
</dbReference>
<evidence type="ECO:0000313" key="2">
    <source>
        <dbReference type="EMBL" id="MDQ1031313.1"/>
    </source>
</evidence>
<dbReference type="RefSeq" id="WP_307527370.1">
    <property type="nucleotide sequence ID" value="NZ_JAUSZI010000002.1"/>
</dbReference>
<feature type="region of interest" description="Disordered" evidence="1">
    <location>
        <begin position="1"/>
        <end position="24"/>
    </location>
</feature>
<proteinExistence type="predicted"/>
<evidence type="ECO:0000256" key="1">
    <source>
        <dbReference type="SAM" id="MobiDB-lite"/>
    </source>
</evidence>
<gene>
    <name evidence="2" type="ORF">QF035_008895</name>
</gene>
<comment type="caution">
    <text evidence="2">The sequence shown here is derived from an EMBL/GenBank/DDBJ whole genome shotgun (WGS) entry which is preliminary data.</text>
</comment>
<keyword evidence="3" id="KW-1185">Reference proteome</keyword>
<accession>A0ABU0T6K9</accession>
<evidence type="ECO:0000313" key="3">
    <source>
        <dbReference type="Proteomes" id="UP001230328"/>
    </source>
</evidence>
<name>A0ABU0T6K9_9ACTN</name>
<dbReference type="EMBL" id="JAUSZI010000002">
    <property type="protein sequence ID" value="MDQ1031313.1"/>
    <property type="molecule type" value="Genomic_DNA"/>
</dbReference>
<organism evidence="2 3">
    <name type="scientific">Streptomyces umbrinus</name>
    <dbReference type="NCBI Taxonomy" id="67370"/>
    <lineage>
        <taxon>Bacteria</taxon>
        <taxon>Bacillati</taxon>
        <taxon>Actinomycetota</taxon>
        <taxon>Actinomycetes</taxon>
        <taxon>Kitasatosporales</taxon>
        <taxon>Streptomycetaceae</taxon>
        <taxon>Streptomyces</taxon>
        <taxon>Streptomyces phaeochromogenes group</taxon>
    </lineage>
</organism>